<comment type="caution">
    <text evidence="3">The sequence shown here is derived from an EMBL/GenBank/DDBJ whole genome shotgun (WGS) entry which is preliminary data.</text>
</comment>
<dbReference type="AlphaFoldDB" id="A0A5C6RN68"/>
<accession>A0A5C6RN68</accession>
<organism evidence="3 4">
    <name type="scientific">Vicingus serpentipes</name>
    <dbReference type="NCBI Taxonomy" id="1926625"/>
    <lineage>
        <taxon>Bacteria</taxon>
        <taxon>Pseudomonadati</taxon>
        <taxon>Bacteroidota</taxon>
        <taxon>Flavobacteriia</taxon>
        <taxon>Flavobacteriales</taxon>
        <taxon>Vicingaceae</taxon>
        <taxon>Vicingus</taxon>
    </lineage>
</organism>
<dbReference type="EMBL" id="VOOS01000006">
    <property type="protein sequence ID" value="TXB63858.1"/>
    <property type="molecule type" value="Genomic_DNA"/>
</dbReference>
<dbReference type="InterPro" id="IPR036514">
    <property type="entry name" value="SGNH_hydro_sf"/>
</dbReference>
<sequence length="672" mass="74924">MKTIIKYSLFLFMSIISLKGHCQSLNILILGSTNSVQLEYKTMDPYSIAEQLDSILANTSSISSYNVVVKDIYKNKVVQTAFGGSGALTSFSYYSHSLFQHYFWPDDKVNNHNDLMGDLNYDWDHIILLEDPYIITNAPGYHALGVNKVLSKIKEGGAQPHLFLQWPDKNNQASIDHFEEVTYRISDGALDSLPVIPAGLAWATIQSSFNDEDSSAEFPSPNGSYLAAASIFSHIFNQSAAISNYTYDDDIANHTHLVSQQASNEQHYSGEFTFVSPFSRCTVKPNVVNFNHTGSSTENGIEAGFRWVMQNEQAFEENNFNRKFHLNYGRANYNWEAAKRYKIDPETYSYSFGHPMQFHSSTGINPNLYGIDHWGSVNNNGADLSVGRYFLNIDSASNGRVLPMRSIVAEMVDQDSTQEMYSDSWHLHPNVNAGGGSYMYTLLTGRCGQESNDPNTSADGSYFTGVKVGYEMAWTMMHLKSKAPGFRVLKGNKQDTLIDGVSTKYIDVHFLNPPTDSVFVNVSSSVPNVISFDNTQLIFTPQNYNTPQRVYLSPGINAGVNDTASAVFTCSSNDIFYDNFSDLWNYRIYGTVTNISSDINLSNIIIYPSPVNNVLNISGVEASDVFSIYSMQGSLLVQGKGNTVNVSNLSRGIYSIRIIGKEQTIIKKFLKQ</sequence>
<evidence type="ECO:0000256" key="1">
    <source>
        <dbReference type="ARBA" id="ARBA00022729"/>
    </source>
</evidence>
<evidence type="ECO:0000313" key="3">
    <source>
        <dbReference type="EMBL" id="TXB63858.1"/>
    </source>
</evidence>
<protein>
    <submittedName>
        <fullName evidence="3">T9SS type A sorting domain-containing protein</fullName>
    </submittedName>
</protein>
<reference evidence="3 4" key="1">
    <citation type="submission" date="2019-08" db="EMBL/GenBank/DDBJ databases">
        <title>Genome of Vicingus serpentipes NCIMB 15042.</title>
        <authorList>
            <person name="Bowman J.P."/>
        </authorList>
    </citation>
    <scope>NUCLEOTIDE SEQUENCE [LARGE SCALE GENOMIC DNA]</scope>
    <source>
        <strain evidence="3 4">NCIMB 15042</strain>
    </source>
</reference>
<dbReference type="GO" id="GO:0016788">
    <property type="term" value="F:hydrolase activity, acting on ester bonds"/>
    <property type="evidence" value="ECO:0007669"/>
    <property type="project" value="UniProtKB-ARBA"/>
</dbReference>
<evidence type="ECO:0000313" key="4">
    <source>
        <dbReference type="Proteomes" id="UP000321721"/>
    </source>
</evidence>
<keyword evidence="1" id="KW-0732">Signal</keyword>
<feature type="domain" description="Secretion system C-terminal sorting" evidence="2">
    <location>
        <begin position="606"/>
        <end position="669"/>
    </location>
</feature>
<name>A0A5C6RN68_9FLAO</name>
<dbReference type="RefSeq" id="WP_147101728.1">
    <property type="nucleotide sequence ID" value="NZ_VOOS01000006.1"/>
</dbReference>
<dbReference type="NCBIfam" id="TIGR04183">
    <property type="entry name" value="Por_Secre_tail"/>
    <property type="match status" value="1"/>
</dbReference>
<proteinExistence type="predicted"/>
<keyword evidence="4" id="KW-1185">Reference proteome</keyword>
<dbReference type="Gene3D" id="3.40.50.1110">
    <property type="entry name" value="SGNH hydrolase"/>
    <property type="match status" value="1"/>
</dbReference>
<dbReference type="OrthoDB" id="1391570at2"/>
<gene>
    <name evidence="3" type="ORF">FRY74_11410</name>
</gene>
<evidence type="ECO:0000259" key="2">
    <source>
        <dbReference type="Pfam" id="PF18962"/>
    </source>
</evidence>
<dbReference type="Pfam" id="PF18962">
    <property type="entry name" value="Por_Secre_tail"/>
    <property type="match status" value="1"/>
</dbReference>
<dbReference type="Proteomes" id="UP000321721">
    <property type="component" value="Unassembled WGS sequence"/>
</dbReference>
<dbReference type="InterPro" id="IPR026444">
    <property type="entry name" value="Secre_tail"/>
</dbReference>